<keyword evidence="2" id="KW-0430">Lectin</keyword>
<dbReference type="EMBL" id="CAKOAT010544043">
    <property type="protein sequence ID" value="CAH8382183.1"/>
    <property type="molecule type" value="Genomic_DNA"/>
</dbReference>
<dbReference type="InterPro" id="IPR050258">
    <property type="entry name" value="Leguminous_Lectin"/>
</dbReference>
<keyword evidence="3" id="KW-0472">Membrane</keyword>
<dbReference type="InterPro" id="IPR036322">
    <property type="entry name" value="WD40_repeat_dom_sf"/>
</dbReference>
<dbReference type="Proteomes" id="UP001642260">
    <property type="component" value="Unassembled WGS sequence"/>
</dbReference>
<gene>
    <name evidence="5" type="ORF">ERUC_LOCUS34666</name>
</gene>
<comment type="caution">
    <text evidence="5">The sequence shown here is derived from an EMBL/GenBank/DDBJ whole genome shotgun (WGS) entry which is preliminary data.</text>
</comment>
<keyword evidence="3" id="KW-0812">Transmembrane</keyword>
<dbReference type="Gene3D" id="2.130.10.10">
    <property type="entry name" value="YVTN repeat-like/Quinoprotein amine dehydrogenase"/>
    <property type="match status" value="1"/>
</dbReference>
<protein>
    <recommendedName>
        <fullName evidence="4">Legume lectin domain-containing protein</fullName>
    </recommendedName>
</protein>
<reference evidence="5 6" key="1">
    <citation type="submission" date="2022-03" db="EMBL/GenBank/DDBJ databases">
        <authorList>
            <person name="Macdonald S."/>
            <person name="Ahmed S."/>
            <person name="Newling K."/>
        </authorList>
    </citation>
    <scope>NUCLEOTIDE SEQUENCE [LARGE SCALE GENOMIC DNA]</scope>
</reference>
<evidence type="ECO:0000313" key="5">
    <source>
        <dbReference type="EMBL" id="CAH8382183.1"/>
    </source>
</evidence>
<organism evidence="5 6">
    <name type="scientific">Eruca vesicaria subsp. sativa</name>
    <name type="common">Garden rocket</name>
    <name type="synonym">Eruca sativa</name>
    <dbReference type="NCBI Taxonomy" id="29727"/>
    <lineage>
        <taxon>Eukaryota</taxon>
        <taxon>Viridiplantae</taxon>
        <taxon>Streptophyta</taxon>
        <taxon>Embryophyta</taxon>
        <taxon>Tracheophyta</taxon>
        <taxon>Spermatophyta</taxon>
        <taxon>Magnoliopsida</taxon>
        <taxon>eudicotyledons</taxon>
        <taxon>Gunneridae</taxon>
        <taxon>Pentapetalae</taxon>
        <taxon>rosids</taxon>
        <taxon>malvids</taxon>
        <taxon>Brassicales</taxon>
        <taxon>Brassicaceae</taxon>
        <taxon>Brassiceae</taxon>
        <taxon>Eruca</taxon>
    </lineage>
</organism>
<dbReference type="InterPro" id="IPR013320">
    <property type="entry name" value="ConA-like_dom_sf"/>
</dbReference>
<evidence type="ECO:0000259" key="4">
    <source>
        <dbReference type="Pfam" id="PF00139"/>
    </source>
</evidence>
<name>A0ABC8LEY4_ERUVS</name>
<comment type="similarity">
    <text evidence="1">Belongs to the leguminous lectin family.</text>
</comment>
<evidence type="ECO:0000256" key="1">
    <source>
        <dbReference type="ARBA" id="ARBA00007606"/>
    </source>
</evidence>
<accession>A0ABC8LEY4</accession>
<sequence length="256" mass="28355">MTQLPQPDLSSSSYPSHISSITIVVCSGHATASGGSDDTIHLYDLPSSSSLDYLLDHNHTASITALSFYTPSSLSISSPPPPMALSRSSIPIFMELYQKSIIYGLAPVEVKKPSLPLLSQPINLSDIFLNRSKLFVGFSAATGNAVSDHYILWWSFSTRKGESSLDLTSQNFLKFLVLNLFLQFILKLGIRCYLHGFIALVVCVVIMVLAVLAGVYFHRRKKFQKFLKHGKRSLMRIGSLTSLYTKQQKGLVKMSF</sequence>
<dbReference type="Gene3D" id="2.60.120.200">
    <property type="match status" value="1"/>
</dbReference>
<evidence type="ECO:0000256" key="3">
    <source>
        <dbReference type="SAM" id="Phobius"/>
    </source>
</evidence>
<dbReference type="InterPro" id="IPR001220">
    <property type="entry name" value="Legume_lectin_dom"/>
</dbReference>
<dbReference type="GO" id="GO:0030246">
    <property type="term" value="F:carbohydrate binding"/>
    <property type="evidence" value="ECO:0007669"/>
    <property type="project" value="UniProtKB-KW"/>
</dbReference>
<dbReference type="InterPro" id="IPR015943">
    <property type="entry name" value="WD40/YVTN_repeat-like_dom_sf"/>
</dbReference>
<evidence type="ECO:0000313" key="6">
    <source>
        <dbReference type="Proteomes" id="UP001642260"/>
    </source>
</evidence>
<dbReference type="SUPFAM" id="SSF49899">
    <property type="entry name" value="Concanavalin A-like lectins/glucanases"/>
    <property type="match status" value="1"/>
</dbReference>
<proteinExistence type="inferred from homology"/>
<evidence type="ECO:0000256" key="2">
    <source>
        <dbReference type="ARBA" id="ARBA00022734"/>
    </source>
</evidence>
<feature type="domain" description="Legume lectin" evidence="4">
    <location>
        <begin position="104"/>
        <end position="166"/>
    </location>
</feature>
<dbReference type="Pfam" id="PF00139">
    <property type="entry name" value="Lectin_legB"/>
    <property type="match status" value="1"/>
</dbReference>
<dbReference type="PANTHER" id="PTHR32401:SF30">
    <property type="entry name" value="NON-SPECIFIC SERINE_THREONINE PROTEIN KINASE"/>
    <property type="match status" value="1"/>
</dbReference>
<dbReference type="PANTHER" id="PTHR32401">
    <property type="entry name" value="CONCANAVALIN A-LIKE LECTIN FAMILY PROTEIN"/>
    <property type="match status" value="1"/>
</dbReference>
<keyword evidence="6" id="KW-1185">Reference proteome</keyword>
<keyword evidence="3" id="KW-1133">Transmembrane helix</keyword>
<dbReference type="SUPFAM" id="SSF50978">
    <property type="entry name" value="WD40 repeat-like"/>
    <property type="match status" value="1"/>
</dbReference>
<dbReference type="AlphaFoldDB" id="A0ABC8LEY4"/>
<feature type="transmembrane region" description="Helical" evidence="3">
    <location>
        <begin position="196"/>
        <end position="217"/>
    </location>
</feature>